<name>L0H0D9_9GAMM</name>
<keyword evidence="5" id="KW-1185">Reference proteome</keyword>
<accession>L0H0D9</accession>
<dbReference type="Pfam" id="PF11854">
    <property type="entry name" value="MtrB_PioB"/>
    <property type="match status" value="1"/>
</dbReference>
<gene>
    <name evidence="4" type="ORF">Thimo_2811</name>
</gene>
<evidence type="ECO:0000256" key="3">
    <source>
        <dbReference type="ARBA" id="ARBA00023237"/>
    </source>
</evidence>
<keyword evidence="3" id="KW-0998">Cell outer membrane</keyword>
<keyword evidence="2" id="KW-0472">Membrane</keyword>
<dbReference type="EMBL" id="CP003051">
    <property type="protein sequence ID" value="AGA91517.1"/>
    <property type="molecule type" value="Genomic_DNA"/>
</dbReference>
<dbReference type="eggNOG" id="COG3637">
    <property type="taxonomic scope" value="Bacteria"/>
</dbReference>
<evidence type="ECO:0000256" key="1">
    <source>
        <dbReference type="ARBA" id="ARBA00004442"/>
    </source>
</evidence>
<dbReference type="GO" id="GO:0009279">
    <property type="term" value="C:cell outer membrane"/>
    <property type="evidence" value="ECO:0007669"/>
    <property type="project" value="UniProtKB-SubCell"/>
</dbReference>
<dbReference type="HOGENOM" id="CLU_315650_0_0_6"/>
<dbReference type="InterPro" id="IPR036942">
    <property type="entry name" value="Beta-barrel_TonB_sf"/>
</dbReference>
<dbReference type="AlphaFoldDB" id="L0H0D9"/>
<dbReference type="KEGG" id="tmb:Thimo_2811"/>
<protein>
    <recommendedName>
        <fullName evidence="6">Decaheme-associated outer membrane protein, MtrB/PioB family</fullName>
    </recommendedName>
</protein>
<proteinExistence type="predicted"/>
<dbReference type="STRING" id="765912.Thimo_2811"/>
<sequence>MSVLTYRLQSMDSPEFALPRRSAAMTTRFRLKLLSSCVGAAVVQAAAPALADSAVGVDTMLGNALNPTTINQLERLDPEGLDARINTRTPTGQLYAWDPLPREQQTSSSGWLYSGSIEAGGTVVSGDDDSGWFRMYKDLDTGLYLNNLEFQAHQPESALFVEGVGGALGYDDQYYGLKFGRYNDWYGKLFYQETPHTFTSQYRSLWTDTNDDYLKLRNLMPGGYPAVPDDPATPEDESVSAQDVTSSAIIADIEATDFSDLGIIRRKGGISLEKYLTDNLKLLASYSLEHRDGSRPFGARWGGGGGSGNIEIPEPIDYDTHDIVAVLRYDDGVNNANLTVTGSLFRNNHDTLTFENPIAYTGGLLSSYPTGTFDLYPDNDYWNVKGEYARSMPDFYDGRFTALASFSWMKQDDDLIPWTQYDLAGTNVDGVDATNMWNTTDALVRDSADAEIDTMLFDVGLSLHPTDKLGLNGKIRYYETDNKTDFLACNPLTGQWGRLVNDGSNAATESGIVTAGVSEYLAAGCDLAAARALGTLPQTGNVKLRTVPFDYSQWNYVLGGDYRLTPSQTLNLKLEREEIDRNHRERDTWENSAKLTYVNRGFDFGTLRLSADYGQRRGDSYVTDPYEEYVSASLGPLPTADGFNVRSWIHTLNEMRKFDLADRNHLNLNGRLNLIVSDPLDIGLTLNYKDDEYPNSDFGRKDHHWTGTGTMDVNYQPSEKLNLYGFYTYQQSHIEQANVASVPTCAIGGAVTADNFEEVCGSVGTAGTTLYPTGNIWGVEGEEHNNVFGLGGSYDLGVTLLSLDYSFIKGVYDTDLSSNGPINPEDIFPNYEYTQHILDLSAFFPISKTLGIRALYRYEMGKIDDWHYDGVEENPNPSASQYYLDSGLDDYDNSTVGLFVHVNF</sequence>
<evidence type="ECO:0008006" key="6">
    <source>
        <dbReference type="Google" id="ProtNLM"/>
    </source>
</evidence>
<organism evidence="4 5">
    <name type="scientific">Thioflavicoccus mobilis 8321</name>
    <dbReference type="NCBI Taxonomy" id="765912"/>
    <lineage>
        <taxon>Bacteria</taxon>
        <taxon>Pseudomonadati</taxon>
        <taxon>Pseudomonadota</taxon>
        <taxon>Gammaproteobacteria</taxon>
        <taxon>Chromatiales</taxon>
        <taxon>Chromatiaceae</taxon>
        <taxon>Thioflavicoccus</taxon>
    </lineage>
</organism>
<evidence type="ECO:0000313" key="4">
    <source>
        <dbReference type="EMBL" id="AGA91517.1"/>
    </source>
</evidence>
<dbReference type="InterPro" id="IPR020016">
    <property type="entry name" value="Decahaem-assoc_OM_MtrB/PioB"/>
</dbReference>
<dbReference type="SUPFAM" id="SSF56935">
    <property type="entry name" value="Porins"/>
    <property type="match status" value="2"/>
</dbReference>
<dbReference type="Gene3D" id="2.40.170.20">
    <property type="entry name" value="TonB-dependent receptor, beta-barrel domain"/>
    <property type="match status" value="1"/>
</dbReference>
<dbReference type="Proteomes" id="UP000010816">
    <property type="component" value="Chromosome"/>
</dbReference>
<reference evidence="4 5" key="1">
    <citation type="submission" date="2011-09" db="EMBL/GenBank/DDBJ databases">
        <title>Complete sequence of chromosome of Thioflavicoccus mobilis 8321.</title>
        <authorList>
            <consortium name="US DOE Joint Genome Institute"/>
            <person name="Lucas S."/>
            <person name="Han J."/>
            <person name="Lapidus A."/>
            <person name="Cheng J.-F."/>
            <person name="Goodwin L."/>
            <person name="Pitluck S."/>
            <person name="Peters L."/>
            <person name="Ovchinnikova G."/>
            <person name="Lu M."/>
            <person name="Detter J.C."/>
            <person name="Han C."/>
            <person name="Tapia R."/>
            <person name="Land M."/>
            <person name="Hauser L."/>
            <person name="Kyrpides N."/>
            <person name="Ivanova N."/>
            <person name="Pagani I."/>
            <person name="Vogl K."/>
            <person name="Liu Z."/>
            <person name="Imhoff J."/>
            <person name="Thiel V."/>
            <person name="Frigaard N.-U."/>
            <person name="Bryant D."/>
            <person name="Woyke T."/>
        </authorList>
    </citation>
    <scope>NUCLEOTIDE SEQUENCE [LARGE SCALE GENOMIC DNA]</scope>
    <source>
        <strain evidence="4 5">8321</strain>
    </source>
</reference>
<evidence type="ECO:0000313" key="5">
    <source>
        <dbReference type="Proteomes" id="UP000010816"/>
    </source>
</evidence>
<evidence type="ECO:0000256" key="2">
    <source>
        <dbReference type="ARBA" id="ARBA00023136"/>
    </source>
</evidence>
<comment type="subcellular location">
    <subcellularLocation>
        <location evidence="1">Cell outer membrane</location>
    </subcellularLocation>
</comment>